<accession>A0A1A8MUD8</accession>
<feature type="domain" description="Reverse transcriptase" evidence="3">
    <location>
        <begin position="2"/>
        <end position="73"/>
    </location>
</feature>
<dbReference type="InterPro" id="IPR056924">
    <property type="entry name" value="SH3_Tf2-1"/>
</dbReference>
<feature type="domain" description="Tf2-1-like SH3-like" evidence="4">
    <location>
        <begin position="131"/>
        <end position="166"/>
    </location>
</feature>
<feature type="non-terminal residue" evidence="5">
    <location>
        <position position="1"/>
    </location>
</feature>
<dbReference type="SUPFAM" id="SSF56672">
    <property type="entry name" value="DNA/RNA polymerases"/>
    <property type="match status" value="1"/>
</dbReference>
<evidence type="ECO:0000259" key="3">
    <source>
        <dbReference type="Pfam" id="PF00078"/>
    </source>
</evidence>
<evidence type="ECO:0000256" key="2">
    <source>
        <dbReference type="ARBA" id="ARBA00012180"/>
    </source>
</evidence>
<comment type="similarity">
    <text evidence="1">Belongs to the beta type-B retroviral polymerase family. HERV class-II K(HML-2) pol subfamily.</text>
</comment>
<feature type="non-terminal residue" evidence="5">
    <location>
        <position position="210"/>
    </location>
</feature>
<sequence length="210" mass="23739">VHQGDKWKTAFKTPLGHFEYLVMPFGLTNAPAVFQRLVNAVLGDYINDFVTVYLDDILIFSSSIAQHQKHTNGQCKRMNQELGAMLCCVCATNPTSWSDHLAWMEYAHNSHVSTATEMCPSRPRPENWLLDPFRIVAVPSPVTVRLELPRSLRIHPTFHVSLVKPVATSPLCPTPDPPPPARFYKGGLVNQVLWIFDSRPRECNTWCTGR</sequence>
<reference evidence="5" key="1">
    <citation type="submission" date="2016-05" db="EMBL/GenBank/DDBJ databases">
        <authorList>
            <person name="Lavstsen T."/>
            <person name="Jespersen J.S."/>
        </authorList>
    </citation>
    <scope>NUCLEOTIDE SEQUENCE</scope>
    <source>
        <tissue evidence="5">Brain</tissue>
    </source>
</reference>
<dbReference type="InterPro" id="IPR043128">
    <property type="entry name" value="Rev_trsase/Diguanyl_cyclase"/>
</dbReference>
<dbReference type="GO" id="GO:0004523">
    <property type="term" value="F:RNA-DNA hybrid ribonuclease activity"/>
    <property type="evidence" value="ECO:0007669"/>
    <property type="project" value="UniProtKB-EC"/>
</dbReference>
<name>A0A1A8MUD8_9TELE</name>
<dbReference type="InterPro" id="IPR053134">
    <property type="entry name" value="RNA-dir_DNA_polymerase"/>
</dbReference>
<dbReference type="Gene3D" id="3.10.10.10">
    <property type="entry name" value="HIV Type 1 Reverse Transcriptase, subunit A, domain 1"/>
    <property type="match status" value="1"/>
</dbReference>
<reference evidence="5" key="2">
    <citation type="submission" date="2016-06" db="EMBL/GenBank/DDBJ databases">
        <title>The genome of a short-lived fish provides insights into sex chromosome evolution and the genetic control of aging.</title>
        <authorList>
            <person name="Reichwald K."/>
            <person name="Felder M."/>
            <person name="Petzold A."/>
            <person name="Koch P."/>
            <person name="Groth M."/>
            <person name="Platzer M."/>
        </authorList>
    </citation>
    <scope>NUCLEOTIDE SEQUENCE</scope>
    <source>
        <tissue evidence="5">Brain</tissue>
    </source>
</reference>
<dbReference type="Gene3D" id="3.30.70.270">
    <property type="match status" value="1"/>
</dbReference>
<evidence type="ECO:0000256" key="1">
    <source>
        <dbReference type="ARBA" id="ARBA00010879"/>
    </source>
</evidence>
<dbReference type="CDD" id="cd01647">
    <property type="entry name" value="RT_LTR"/>
    <property type="match status" value="1"/>
</dbReference>
<dbReference type="AlphaFoldDB" id="A0A1A8MUD8"/>
<evidence type="ECO:0000313" key="5">
    <source>
        <dbReference type="EMBL" id="SBR60201.1"/>
    </source>
</evidence>
<dbReference type="InterPro" id="IPR000477">
    <property type="entry name" value="RT_dom"/>
</dbReference>
<dbReference type="PANTHER" id="PTHR24559">
    <property type="entry name" value="TRANSPOSON TY3-I GAG-POL POLYPROTEIN"/>
    <property type="match status" value="1"/>
</dbReference>
<dbReference type="EC" id="3.1.26.4" evidence="2"/>
<dbReference type="EMBL" id="HAEF01019042">
    <property type="protein sequence ID" value="SBR60201.1"/>
    <property type="molecule type" value="Transcribed_RNA"/>
</dbReference>
<protein>
    <recommendedName>
        <fullName evidence="2">ribonuclease H</fullName>
        <ecNumber evidence="2">3.1.26.4</ecNumber>
    </recommendedName>
</protein>
<dbReference type="InterPro" id="IPR043502">
    <property type="entry name" value="DNA/RNA_pol_sf"/>
</dbReference>
<dbReference type="Pfam" id="PF24626">
    <property type="entry name" value="SH3_Tf2-1"/>
    <property type="match status" value="1"/>
</dbReference>
<proteinExistence type="inferred from homology"/>
<dbReference type="Pfam" id="PF00078">
    <property type="entry name" value="RVT_1"/>
    <property type="match status" value="1"/>
</dbReference>
<organism evidence="5">
    <name type="scientific">Nothobranchius pienaari</name>
    <dbReference type="NCBI Taxonomy" id="704102"/>
    <lineage>
        <taxon>Eukaryota</taxon>
        <taxon>Metazoa</taxon>
        <taxon>Chordata</taxon>
        <taxon>Craniata</taxon>
        <taxon>Vertebrata</taxon>
        <taxon>Euteleostomi</taxon>
        <taxon>Actinopterygii</taxon>
        <taxon>Neopterygii</taxon>
        <taxon>Teleostei</taxon>
        <taxon>Neoteleostei</taxon>
        <taxon>Acanthomorphata</taxon>
        <taxon>Ovalentaria</taxon>
        <taxon>Atherinomorphae</taxon>
        <taxon>Cyprinodontiformes</taxon>
        <taxon>Nothobranchiidae</taxon>
        <taxon>Nothobranchius</taxon>
    </lineage>
</organism>
<evidence type="ECO:0000259" key="4">
    <source>
        <dbReference type="Pfam" id="PF24626"/>
    </source>
</evidence>
<gene>
    <name evidence="5" type="primary">CU459095.1</name>
</gene>
<dbReference type="PANTHER" id="PTHR24559:SF440">
    <property type="entry name" value="RIBONUCLEASE H"/>
    <property type="match status" value="1"/>
</dbReference>